<proteinExistence type="predicted"/>
<reference evidence="2 3" key="1">
    <citation type="submission" date="2019-04" db="EMBL/GenBank/DDBJ databases">
        <authorList>
            <person name="Li M."/>
        </authorList>
    </citation>
    <scope>NUCLEOTIDE SEQUENCE [LARGE SCALE GENOMIC DNA]</scope>
    <source>
        <strain evidence="2 3">LAM1902</strain>
    </source>
</reference>
<dbReference type="InterPro" id="IPR011990">
    <property type="entry name" value="TPR-like_helical_dom_sf"/>
</dbReference>
<sequence length="453" mass="51509">MFSKESGVLFVLLLAWIEYCVFEFKSDGRVLRLGALTLRYLVTAVGLAMALVALVWVIPPMISPGAFAQRDFTLSERLLTESRVIFFYLAMIVYPVLSSLSLYHDDFTISTSLTQPDSTVYAVFGIVLLWAICLFGWRRYRMLSFAIGWFFISHLLESTVFSLELVHEHRNYFASIGLLCFLVGVGTQLRGRVRVTLMILGAAFFLLFSFVTYNRSLVWSSLVDHAVYEAEMHPRSDRANYQMGRIYLKLLDNSKDMAFAAKAREYFQRSADAYLPANGSYFALIHLAYYLNEKADPLVVQRLQERLRTLPFYNSNVAFLRVLVDCQLGGFCHLPPEELVALLAASLENPRAAPESRSSVYLLLGRYFIESIGDLRKGEEFFRDSINVLDAPGARIMLVQALRMQGRFAEALDELKLAAARDRLGANAQWIVSEHQRILQAQDNKVENHNAVH</sequence>
<keyword evidence="1" id="KW-0812">Transmembrane</keyword>
<evidence type="ECO:0000313" key="3">
    <source>
        <dbReference type="Proteomes" id="UP000306635"/>
    </source>
</evidence>
<feature type="transmembrane region" description="Helical" evidence="1">
    <location>
        <begin position="118"/>
        <end position="137"/>
    </location>
</feature>
<keyword evidence="1" id="KW-0472">Membrane</keyword>
<evidence type="ECO:0008006" key="4">
    <source>
        <dbReference type="Google" id="ProtNLM"/>
    </source>
</evidence>
<dbReference type="AlphaFoldDB" id="A0A5R9R8I9"/>
<organism evidence="2 3">
    <name type="scientific">Pseudomonas nicosulfuronedens</name>
    <dbReference type="NCBI Taxonomy" id="2571105"/>
    <lineage>
        <taxon>Bacteria</taxon>
        <taxon>Pseudomonadati</taxon>
        <taxon>Pseudomonadota</taxon>
        <taxon>Gammaproteobacteria</taxon>
        <taxon>Pseudomonadales</taxon>
        <taxon>Pseudomonadaceae</taxon>
        <taxon>Pseudomonas</taxon>
    </lineage>
</organism>
<feature type="transmembrane region" description="Helical" evidence="1">
    <location>
        <begin position="84"/>
        <end position="103"/>
    </location>
</feature>
<dbReference type="Gene3D" id="1.25.40.10">
    <property type="entry name" value="Tetratricopeptide repeat domain"/>
    <property type="match status" value="1"/>
</dbReference>
<dbReference type="EMBL" id="SWDV01000007">
    <property type="protein sequence ID" value="TLX79295.1"/>
    <property type="molecule type" value="Genomic_DNA"/>
</dbReference>
<evidence type="ECO:0000256" key="1">
    <source>
        <dbReference type="SAM" id="Phobius"/>
    </source>
</evidence>
<keyword evidence="3" id="KW-1185">Reference proteome</keyword>
<dbReference type="Proteomes" id="UP000306635">
    <property type="component" value="Unassembled WGS sequence"/>
</dbReference>
<keyword evidence="1" id="KW-1133">Transmembrane helix</keyword>
<feature type="transmembrane region" description="Helical" evidence="1">
    <location>
        <begin position="144"/>
        <end position="166"/>
    </location>
</feature>
<comment type="caution">
    <text evidence="2">The sequence shown here is derived from an EMBL/GenBank/DDBJ whole genome shotgun (WGS) entry which is preliminary data.</text>
</comment>
<protein>
    <recommendedName>
        <fullName evidence="4">Tetratricopeptide repeat protein</fullName>
    </recommendedName>
</protein>
<feature type="transmembrane region" description="Helical" evidence="1">
    <location>
        <begin position="38"/>
        <end position="63"/>
    </location>
</feature>
<name>A0A5R9R8I9_9PSED</name>
<feature type="transmembrane region" description="Helical" evidence="1">
    <location>
        <begin position="196"/>
        <end position="213"/>
    </location>
</feature>
<dbReference type="OrthoDB" id="8566379at2"/>
<evidence type="ECO:0000313" key="2">
    <source>
        <dbReference type="EMBL" id="TLX79295.1"/>
    </source>
</evidence>
<accession>A0A5R9R8I9</accession>
<gene>
    <name evidence="2" type="ORF">FAS41_08120</name>
</gene>
<feature type="transmembrane region" description="Helical" evidence="1">
    <location>
        <begin position="172"/>
        <end position="189"/>
    </location>
</feature>